<evidence type="ECO:0000256" key="6">
    <source>
        <dbReference type="ARBA" id="ARBA00022846"/>
    </source>
</evidence>
<evidence type="ECO:0000256" key="8">
    <source>
        <dbReference type="ARBA" id="ARBA00023069"/>
    </source>
</evidence>
<dbReference type="AlphaFoldDB" id="A0AAW1KKF3"/>
<accession>A0AAW1KKF3</accession>
<evidence type="ECO:0000256" key="3">
    <source>
        <dbReference type="ARBA" id="ARBA00022490"/>
    </source>
</evidence>
<keyword evidence="7" id="KW-0175">Coiled coil</keyword>
<dbReference type="PANTHER" id="PTHR45973:SF12">
    <property type="entry name" value="DYNEIN REGULATORY COMPLEX SUBUNIT 3"/>
    <property type="match status" value="1"/>
</dbReference>
<dbReference type="Gene3D" id="3.80.10.10">
    <property type="entry name" value="Ribonuclease Inhibitor"/>
    <property type="match status" value="1"/>
</dbReference>
<dbReference type="PROSITE" id="PS51450">
    <property type="entry name" value="LRR"/>
    <property type="match status" value="3"/>
</dbReference>
<comment type="function">
    <text evidence="1">Cilium-specific protein required for cilia structures.</text>
</comment>
<protein>
    <recommendedName>
        <fullName evidence="11">Dynein axonemal assembly factor 1 homolog</fullName>
    </recommendedName>
    <alternativeName>
        <fullName evidence="13">Dynein regulatory complex subunit 3</fullName>
    </alternativeName>
</protein>
<evidence type="ECO:0000256" key="4">
    <source>
        <dbReference type="ARBA" id="ARBA00022614"/>
    </source>
</evidence>
<comment type="caution">
    <text evidence="14">The sequence shown here is derived from an EMBL/GenBank/DDBJ whole genome shotgun (WGS) entry which is preliminary data.</text>
</comment>
<comment type="similarity">
    <text evidence="12">Belongs to the DRC3 family.</text>
</comment>
<evidence type="ECO:0000256" key="10">
    <source>
        <dbReference type="ARBA" id="ARBA00023273"/>
    </source>
</evidence>
<dbReference type="Pfam" id="PF14580">
    <property type="entry name" value="LRR_9"/>
    <property type="match status" value="1"/>
</dbReference>
<keyword evidence="10" id="KW-0966">Cell projection</keyword>
<dbReference type="SUPFAM" id="SSF52075">
    <property type="entry name" value="Outer arm dynein light chain 1"/>
    <property type="match status" value="1"/>
</dbReference>
<keyword evidence="8" id="KW-0969">Cilium</keyword>
<proteinExistence type="inferred from homology"/>
<organism evidence="14 15">
    <name type="scientific">Popillia japonica</name>
    <name type="common">Japanese beetle</name>
    <dbReference type="NCBI Taxonomy" id="7064"/>
    <lineage>
        <taxon>Eukaryota</taxon>
        <taxon>Metazoa</taxon>
        <taxon>Ecdysozoa</taxon>
        <taxon>Arthropoda</taxon>
        <taxon>Hexapoda</taxon>
        <taxon>Insecta</taxon>
        <taxon>Pterygota</taxon>
        <taxon>Neoptera</taxon>
        <taxon>Endopterygota</taxon>
        <taxon>Coleoptera</taxon>
        <taxon>Polyphaga</taxon>
        <taxon>Scarabaeiformia</taxon>
        <taxon>Scarabaeidae</taxon>
        <taxon>Rutelinae</taxon>
        <taxon>Popillia</taxon>
    </lineage>
</organism>
<evidence type="ECO:0000256" key="1">
    <source>
        <dbReference type="ARBA" id="ARBA00003843"/>
    </source>
</evidence>
<comment type="subcellular location">
    <subcellularLocation>
        <location evidence="2">Cytoplasm</location>
        <location evidence="2">Cytoskeleton</location>
        <location evidence="2">Flagellum axoneme</location>
    </subcellularLocation>
</comment>
<evidence type="ECO:0000256" key="9">
    <source>
        <dbReference type="ARBA" id="ARBA00023212"/>
    </source>
</evidence>
<dbReference type="InterPro" id="IPR032675">
    <property type="entry name" value="LRR_dom_sf"/>
</dbReference>
<evidence type="ECO:0000256" key="11">
    <source>
        <dbReference type="ARBA" id="ARBA00024433"/>
    </source>
</evidence>
<dbReference type="EMBL" id="JASPKY010000218">
    <property type="protein sequence ID" value="KAK9719589.1"/>
    <property type="molecule type" value="Genomic_DNA"/>
</dbReference>
<keyword evidence="5" id="KW-0677">Repeat</keyword>
<evidence type="ECO:0000256" key="13">
    <source>
        <dbReference type="ARBA" id="ARBA00040950"/>
    </source>
</evidence>
<evidence type="ECO:0000313" key="15">
    <source>
        <dbReference type="Proteomes" id="UP001458880"/>
    </source>
</evidence>
<dbReference type="Proteomes" id="UP001458880">
    <property type="component" value="Unassembled WGS sequence"/>
</dbReference>
<evidence type="ECO:0000256" key="7">
    <source>
        <dbReference type="ARBA" id="ARBA00023054"/>
    </source>
</evidence>
<name>A0AAW1KKF3_POPJA</name>
<gene>
    <name evidence="14" type="ORF">QE152_g22608</name>
</gene>
<keyword evidence="6" id="KW-0282">Flagellum</keyword>
<evidence type="ECO:0000256" key="12">
    <source>
        <dbReference type="ARBA" id="ARBA00038378"/>
    </source>
</evidence>
<reference evidence="14 15" key="1">
    <citation type="journal article" date="2024" name="BMC Genomics">
        <title>De novo assembly and annotation of Popillia japonica's genome with initial clues to its potential as an invasive pest.</title>
        <authorList>
            <person name="Cucini C."/>
            <person name="Boschi S."/>
            <person name="Funari R."/>
            <person name="Cardaioli E."/>
            <person name="Iannotti N."/>
            <person name="Marturano G."/>
            <person name="Paoli F."/>
            <person name="Bruttini M."/>
            <person name="Carapelli A."/>
            <person name="Frati F."/>
            <person name="Nardi F."/>
        </authorList>
    </citation>
    <scope>NUCLEOTIDE SEQUENCE [LARGE SCALE GENOMIC DNA]</scope>
    <source>
        <strain evidence="14">DMR45628</strain>
    </source>
</reference>
<dbReference type="PANTHER" id="PTHR45973">
    <property type="entry name" value="PROTEIN PHOSPHATASE 1 REGULATORY SUBUNIT SDS22-RELATED"/>
    <property type="match status" value="1"/>
</dbReference>
<dbReference type="InterPro" id="IPR050576">
    <property type="entry name" value="Cilia_flagella_integrity"/>
</dbReference>
<evidence type="ECO:0000313" key="14">
    <source>
        <dbReference type="EMBL" id="KAK9719589.1"/>
    </source>
</evidence>
<dbReference type="SMART" id="SM00365">
    <property type="entry name" value="LRR_SD22"/>
    <property type="match status" value="4"/>
</dbReference>
<evidence type="ECO:0000256" key="2">
    <source>
        <dbReference type="ARBA" id="ARBA00004611"/>
    </source>
</evidence>
<dbReference type="GO" id="GO:0005929">
    <property type="term" value="C:cilium"/>
    <property type="evidence" value="ECO:0007669"/>
    <property type="project" value="TreeGrafter"/>
</dbReference>
<keyword evidence="9" id="KW-0206">Cytoskeleton</keyword>
<sequence length="545" mass="63496">MDPCAKREPQVIDHHMIEKCLEEQGLKGEAGRLARLEGIPWDEVEKIRLEFMNILRIDHLWVLPGLTKLSLSNNLIERIENLETLVNLVDLDLSFNKINKIENLDALVNLKILTLFENNIDRIENLDSLKDLMIFSIGNNHIYDRNYVIYLRKFQNLKSVNLAGNPCADEPDFRLFVATFLPKVVYYEYRLIQPQEREEGSALFRSKLLSLEEIEAKEQEIIAKQEAEEAEAELHAESFVEFLGGSHLFEMMFQNDTDGKTLLKIGDEAKEIMDEFEEQFVALCKQVFDIGQEQYQIRKKEIEQFTKNVDLALWKSQQESIGHMDTFMEKKKNIFAGIKHFQDDVDNRELTISEYNQKIYTQAEEYTNFIHETWLLLMGLEMTVFEQMEEVNQTFEHTITEMLNTFVESAQAVFAQMRTAEQTYMENITDCATRYMTSASLQPDFYMPKELKPILAEKEILSNSMAASHDMHLLVIDNREDRLVNRAKAWLSNLVSNLQKDEITRNRTKVLEINHFLDLQREEFDELAAMEVGPSMDPDITAALS</sequence>
<evidence type="ECO:0000256" key="5">
    <source>
        <dbReference type="ARBA" id="ARBA00022737"/>
    </source>
</evidence>
<keyword evidence="15" id="KW-1185">Reference proteome</keyword>
<keyword evidence="4" id="KW-0433">Leucine-rich repeat</keyword>
<keyword evidence="3" id="KW-0963">Cytoplasm</keyword>
<dbReference type="InterPro" id="IPR001611">
    <property type="entry name" value="Leu-rich_rpt"/>
</dbReference>